<keyword evidence="2" id="KW-0472">Membrane</keyword>
<evidence type="ECO:0000313" key="5">
    <source>
        <dbReference type="Proteomes" id="UP000185434"/>
    </source>
</evidence>
<evidence type="ECO:0000256" key="3">
    <source>
        <dbReference type="SAM" id="SignalP"/>
    </source>
</evidence>
<feature type="chain" id="PRO_5011956300" evidence="3">
    <location>
        <begin position="29"/>
        <end position="533"/>
    </location>
</feature>
<dbReference type="Proteomes" id="UP000185434">
    <property type="component" value="Chromosome"/>
</dbReference>
<feature type="signal peptide" evidence="3">
    <location>
        <begin position="1"/>
        <end position="28"/>
    </location>
</feature>
<dbReference type="STRING" id="1437875.CFRA_08355"/>
<feature type="compositionally biased region" description="Low complexity" evidence="1">
    <location>
        <begin position="212"/>
        <end position="222"/>
    </location>
</feature>
<name>A0A1L7CTW1_9CORY</name>
<evidence type="ECO:0000256" key="2">
    <source>
        <dbReference type="SAM" id="Phobius"/>
    </source>
</evidence>
<accession>A0A1L7CTW1</accession>
<protein>
    <submittedName>
        <fullName evidence="4">Uncharacterized protein</fullName>
    </submittedName>
</protein>
<feature type="region of interest" description="Disordered" evidence="1">
    <location>
        <begin position="187"/>
        <end position="234"/>
    </location>
</feature>
<gene>
    <name evidence="4" type="ORF">CFRA_08355</name>
</gene>
<dbReference type="OrthoDB" id="3820584at2"/>
<dbReference type="AlphaFoldDB" id="A0A1L7CTW1"/>
<keyword evidence="2" id="KW-0812">Transmembrane</keyword>
<feature type="region of interest" description="Disordered" evidence="1">
    <location>
        <begin position="42"/>
        <end position="73"/>
    </location>
</feature>
<feature type="region of interest" description="Disordered" evidence="1">
    <location>
        <begin position="255"/>
        <end position="399"/>
    </location>
</feature>
<evidence type="ECO:0000256" key="1">
    <source>
        <dbReference type="SAM" id="MobiDB-lite"/>
    </source>
</evidence>
<evidence type="ECO:0000313" key="4">
    <source>
        <dbReference type="EMBL" id="APT89267.1"/>
    </source>
</evidence>
<keyword evidence="3" id="KW-0732">Signal</keyword>
<proteinExistence type="predicted"/>
<dbReference type="KEGG" id="cfk:CFRA_08355"/>
<keyword evidence="2" id="KW-1133">Transmembrane helix</keyword>
<feature type="compositionally biased region" description="Low complexity" evidence="1">
    <location>
        <begin position="315"/>
        <end position="358"/>
    </location>
</feature>
<organism evidence="4 5">
    <name type="scientific">Corynebacterium frankenforstense DSM 45800</name>
    <dbReference type="NCBI Taxonomy" id="1437875"/>
    <lineage>
        <taxon>Bacteria</taxon>
        <taxon>Bacillati</taxon>
        <taxon>Actinomycetota</taxon>
        <taxon>Actinomycetes</taxon>
        <taxon>Mycobacteriales</taxon>
        <taxon>Corynebacteriaceae</taxon>
        <taxon>Corynebacterium</taxon>
    </lineage>
</organism>
<feature type="compositionally biased region" description="Polar residues" evidence="1">
    <location>
        <begin position="255"/>
        <end position="274"/>
    </location>
</feature>
<keyword evidence="5" id="KW-1185">Reference proteome</keyword>
<sequence>MARKHLSRTLAGVIAASAIIAAPTGVGATAVVSAEEISGAVGAGAQDAGKPSAAPEPVRYEDLRKGPDTERPELTVEKDTPAAEIVVKVAGVEKGDWVAFSYFLDEEKDAEGKAPEHNVLSDEDEAARAEAAQNSEGIEPAGTWWQAGEKNEIRLPADKLPETGKYTLVAQGAKDAEAPEREKAVGWHEVTAEELPEVPRESEPNTPDPVAPGSTTPTTTTGEDGGVTPGTLDGTVGAILEMFGTAVDFGQEINSAQSPESTANSTKSSRSTAANAPGDETRAESTSGGSDPQEPEPGRARATSGGSTSGGPASGGSNSNGSASSGAGSKSSGSGSKAAAKSGKSSNSGKSGKSGKSAKATKAKSGKSTKAEKAGSKPEKAAKNPVETTDELKSSNAHGVKGALEGDRMLLTVPEAEAGDWLYVYVFSDDKAPEGLGWMKVDKNKQISVDTSDLGPGVHKFALVNEDDKLVGWNGVQFPDEAQDGAAEKNVAPQAESEVMMGASDWSLIAGSLGIVALSALGAFVWWRTRTLG</sequence>
<dbReference type="EMBL" id="CP009247">
    <property type="protein sequence ID" value="APT89267.1"/>
    <property type="molecule type" value="Genomic_DNA"/>
</dbReference>
<feature type="compositionally biased region" description="Basic and acidic residues" evidence="1">
    <location>
        <begin position="58"/>
        <end position="73"/>
    </location>
</feature>
<feature type="region of interest" description="Disordered" evidence="1">
    <location>
        <begin position="109"/>
        <end position="141"/>
    </location>
</feature>
<feature type="transmembrane region" description="Helical" evidence="2">
    <location>
        <begin position="506"/>
        <end position="527"/>
    </location>
</feature>
<dbReference type="RefSeq" id="WP_075664254.1">
    <property type="nucleotide sequence ID" value="NZ_CP009247.1"/>
</dbReference>
<feature type="compositionally biased region" description="Basic and acidic residues" evidence="1">
    <location>
        <begin position="369"/>
        <end position="382"/>
    </location>
</feature>
<feature type="compositionally biased region" description="Basic and acidic residues" evidence="1">
    <location>
        <begin position="110"/>
        <end position="120"/>
    </location>
</feature>
<reference evidence="4 5" key="1">
    <citation type="submission" date="2014-08" db="EMBL/GenBank/DDBJ databases">
        <title>Complete genome sequence of Corynebacterium frankenforstense ST18(T) (=DSM 45800(T)), isolated from raw cow milk.</title>
        <authorList>
            <person name="Ruckert C."/>
            <person name="Albersmeier A."/>
            <person name="Winkler A."/>
            <person name="Lipski A."/>
            <person name="Kalinowski J."/>
        </authorList>
    </citation>
    <scope>NUCLEOTIDE SEQUENCE [LARGE SCALE GENOMIC DNA]</scope>
    <source>
        <strain evidence="4 5">ST18</strain>
    </source>
</reference>